<organism evidence="2 3">
    <name type="scientific">Streblomastix strix</name>
    <dbReference type="NCBI Taxonomy" id="222440"/>
    <lineage>
        <taxon>Eukaryota</taxon>
        <taxon>Metamonada</taxon>
        <taxon>Preaxostyla</taxon>
        <taxon>Oxymonadida</taxon>
        <taxon>Streblomastigidae</taxon>
        <taxon>Streblomastix</taxon>
    </lineage>
</organism>
<evidence type="ECO:0000256" key="1">
    <source>
        <dbReference type="SAM" id="SignalP"/>
    </source>
</evidence>
<dbReference type="Proteomes" id="UP000324800">
    <property type="component" value="Unassembled WGS sequence"/>
</dbReference>
<dbReference type="AlphaFoldDB" id="A0A5J4UMI2"/>
<gene>
    <name evidence="2" type="ORF">EZS28_033264</name>
</gene>
<evidence type="ECO:0000313" key="2">
    <source>
        <dbReference type="EMBL" id="KAA6371210.1"/>
    </source>
</evidence>
<keyword evidence="1" id="KW-0732">Signal</keyword>
<dbReference type="EMBL" id="SNRW01014677">
    <property type="protein sequence ID" value="KAA6371210.1"/>
    <property type="molecule type" value="Genomic_DNA"/>
</dbReference>
<name>A0A5J4UMI2_9EUKA</name>
<proteinExistence type="predicted"/>
<protein>
    <submittedName>
        <fullName evidence="2">Uncharacterized protein</fullName>
    </submittedName>
</protein>
<comment type="caution">
    <text evidence="2">The sequence shown here is derived from an EMBL/GenBank/DDBJ whole genome shotgun (WGS) entry which is preliminary data.</text>
</comment>
<feature type="signal peptide" evidence="1">
    <location>
        <begin position="1"/>
        <end position="16"/>
    </location>
</feature>
<evidence type="ECO:0000313" key="3">
    <source>
        <dbReference type="Proteomes" id="UP000324800"/>
    </source>
</evidence>
<accession>A0A5J4UMI2</accession>
<sequence length="306" mass="34663">MLLFIIILALTQEQKSQLKGAKNPSDPCIIETTGRQIQVGSCTCAPNNHSPAGCICSGRGEQDCYCNNQKPQVNRHDCRCLGQGGDPPNCLCSGQEGEPSTCVCRTRNDGTVTPGSCTCSFELAHRPKYCLCRDKNDKKCYCNNRNDNPEGCLKFDNWQEQLNSSYGQVHNSIPHRHHWMGTPEGSDYDGSCWLCNRGCFVLTILRMKNLQPTEENVKRFLNNKADVDWSKADITKSEEIQKNSIGKVRKELRSSGRSHYVQVLNVYPSGYVKVYDPDGDKIRVMKKQDFEYFHMMNSEQKKNNEL</sequence>
<reference evidence="2 3" key="1">
    <citation type="submission" date="2019-03" db="EMBL/GenBank/DDBJ databases">
        <title>Single cell metagenomics reveals metabolic interactions within the superorganism composed of flagellate Streblomastix strix and complex community of Bacteroidetes bacteria on its surface.</title>
        <authorList>
            <person name="Treitli S.C."/>
            <person name="Kolisko M."/>
            <person name="Husnik F."/>
            <person name="Keeling P."/>
            <person name="Hampl V."/>
        </authorList>
    </citation>
    <scope>NUCLEOTIDE SEQUENCE [LARGE SCALE GENOMIC DNA]</scope>
    <source>
        <strain evidence="2">ST1C</strain>
    </source>
</reference>
<feature type="chain" id="PRO_5023902905" evidence="1">
    <location>
        <begin position="17"/>
        <end position="306"/>
    </location>
</feature>